<reference evidence="1" key="1">
    <citation type="submission" date="2020-04" db="EMBL/GenBank/DDBJ databases">
        <authorList>
            <person name="Chiriac C."/>
            <person name="Salcher M."/>
            <person name="Ghai R."/>
            <person name="Kavagutti S V."/>
        </authorList>
    </citation>
    <scope>NUCLEOTIDE SEQUENCE</scope>
</reference>
<proteinExistence type="predicted"/>
<sequence length="440" mass="45246">MIHTADYPANWNPVANDAADSSWQGVAMSMFAKGGRVGTMPFAIKVPAEHFEHMAKGGLASQAKNVANAGVGGDTMVVHINKDEYQKLREEWGDPTINPHTGMPQFTPFWKQSWFAPVAAIAGTALIASGYGAPIGNFLLGDTLAGTSLASATGVNALGSATLGNLATNTVLGAGVGALTGGAKGALTSGLLGAGGTIAGSALGNYLTPAPTGDVHYEGNVPVADTERGGQILEGSIKDPNSGGIMNGIRNFVGDPSKMAATAITVGGMMGGGNSQPEDAGLATAQKPADANLSRHLGITPLTRNRIPNLGDNFYAYGKMPEQSFFRDNSVLQQAPIEQDPMQQDTTPSVQAARGGPLSHYVQGGGTGRSDSIDAKLSDGEYIIDAETVALLGDGSSKAGAQKLDQFRANIRKQKGKALAQGKISPDAHDAERYLMGGRA</sequence>
<dbReference type="EMBL" id="LR796248">
    <property type="protein sequence ID" value="CAB4131151.1"/>
    <property type="molecule type" value="Genomic_DNA"/>
</dbReference>
<protein>
    <submittedName>
        <fullName evidence="1">Uncharacterized protein</fullName>
    </submittedName>
</protein>
<accession>A0A6J5L9F6</accession>
<name>A0A6J5L9F6_9CAUD</name>
<gene>
    <name evidence="1" type="ORF">UFOVP122_59</name>
</gene>
<organism evidence="1">
    <name type="scientific">uncultured Caudovirales phage</name>
    <dbReference type="NCBI Taxonomy" id="2100421"/>
    <lineage>
        <taxon>Viruses</taxon>
        <taxon>Duplodnaviria</taxon>
        <taxon>Heunggongvirae</taxon>
        <taxon>Uroviricota</taxon>
        <taxon>Caudoviricetes</taxon>
        <taxon>Peduoviridae</taxon>
        <taxon>Maltschvirus</taxon>
        <taxon>Maltschvirus maltsch</taxon>
    </lineage>
</organism>
<evidence type="ECO:0000313" key="1">
    <source>
        <dbReference type="EMBL" id="CAB4131151.1"/>
    </source>
</evidence>